<dbReference type="EMBL" id="MN739162">
    <property type="protein sequence ID" value="QHS91680.1"/>
    <property type="molecule type" value="Genomic_DNA"/>
</dbReference>
<feature type="compositionally biased region" description="Pro residues" evidence="1">
    <location>
        <begin position="98"/>
        <end position="118"/>
    </location>
</feature>
<evidence type="ECO:0000313" key="2">
    <source>
        <dbReference type="EMBL" id="QHS91680.1"/>
    </source>
</evidence>
<reference evidence="2" key="1">
    <citation type="journal article" date="2020" name="Nature">
        <title>Giant virus diversity and host interactions through global metagenomics.</title>
        <authorList>
            <person name="Schulz F."/>
            <person name="Roux S."/>
            <person name="Paez-Espino D."/>
            <person name="Jungbluth S."/>
            <person name="Walsh D.A."/>
            <person name="Denef V.J."/>
            <person name="McMahon K.D."/>
            <person name="Konstantinidis K.T."/>
            <person name="Eloe-Fadrosh E.A."/>
            <person name="Kyrpides N.C."/>
            <person name="Woyke T."/>
        </authorList>
    </citation>
    <scope>NUCLEOTIDE SEQUENCE</scope>
    <source>
        <strain evidence="2">GVMAG-M-3300013006-15</strain>
    </source>
</reference>
<protein>
    <submittedName>
        <fullName evidence="2">Uncharacterized protein</fullName>
    </submittedName>
</protein>
<dbReference type="AlphaFoldDB" id="A0A6C0BHU5"/>
<feature type="compositionally biased region" description="Polar residues" evidence="1">
    <location>
        <begin position="123"/>
        <end position="135"/>
    </location>
</feature>
<organism evidence="2">
    <name type="scientific">viral metagenome</name>
    <dbReference type="NCBI Taxonomy" id="1070528"/>
    <lineage>
        <taxon>unclassified sequences</taxon>
        <taxon>metagenomes</taxon>
        <taxon>organismal metagenomes</taxon>
    </lineage>
</organism>
<accession>A0A6C0BHU5</accession>
<feature type="region of interest" description="Disordered" evidence="1">
    <location>
        <begin position="91"/>
        <end position="159"/>
    </location>
</feature>
<proteinExistence type="predicted"/>
<name>A0A6C0BHU5_9ZZZZ</name>
<evidence type="ECO:0000256" key="1">
    <source>
        <dbReference type="SAM" id="MobiDB-lite"/>
    </source>
</evidence>
<feature type="compositionally biased region" description="Basic residues" evidence="1">
    <location>
        <begin position="139"/>
        <end position="159"/>
    </location>
</feature>
<sequence>MAYQIVDNVGVQIQGLVVGNFYSPSANPLPGQGNKPMLGDIFSVVFLVGQDVAIINVMQGAHQGQMNIVGRNYPAGTRFYRYALLGGQMPRGIAGGAGPPPAPPVAPVAPAPPLPPVGPAARENNSMGNMKPINNSSQRSRKQRSRKTRRRLHKKTRKH</sequence>